<evidence type="ECO:0000313" key="1">
    <source>
        <dbReference type="EMBL" id="CDW23756.1"/>
    </source>
</evidence>
<protein>
    <submittedName>
        <fullName evidence="1">Uncharacterized protein</fullName>
    </submittedName>
</protein>
<reference evidence="1" key="1">
    <citation type="submission" date="2014-05" db="EMBL/GenBank/DDBJ databases">
        <authorList>
            <person name="Chronopoulou M."/>
        </authorList>
    </citation>
    <scope>NUCLEOTIDE SEQUENCE</scope>
    <source>
        <tissue evidence="1">Whole organism</tissue>
    </source>
</reference>
<dbReference type="AlphaFoldDB" id="A0A0K2TE67"/>
<organism evidence="1">
    <name type="scientific">Lepeophtheirus salmonis</name>
    <name type="common">Salmon louse</name>
    <name type="synonym">Caligus salmonis</name>
    <dbReference type="NCBI Taxonomy" id="72036"/>
    <lineage>
        <taxon>Eukaryota</taxon>
        <taxon>Metazoa</taxon>
        <taxon>Ecdysozoa</taxon>
        <taxon>Arthropoda</taxon>
        <taxon>Crustacea</taxon>
        <taxon>Multicrustacea</taxon>
        <taxon>Hexanauplia</taxon>
        <taxon>Copepoda</taxon>
        <taxon>Siphonostomatoida</taxon>
        <taxon>Caligidae</taxon>
        <taxon>Lepeophtheirus</taxon>
    </lineage>
</organism>
<sequence length="73" mass="8726">MVPQGLEEIGLTVFFNSSRSSVAFLTEPLFFSNVFDLLSRWQWSWRCQLLVAHEWKFVYHVQESFSQLVRKLE</sequence>
<accession>A0A0K2TE67</accession>
<dbReference type="EMBL" id="HACA01006395">
    <property type="protein sequence ID" value="CDW23756.1"/>
    <property type="molecule type" value="Transcribed_RNA"/>
</dbReference>
<name>A0A0K2TE67_LEPSM</name>
<proteinExistence type="predicted"/>